<evidence type="ECO:0000256" key="1">
    <source>
        <dbReference type="SAM" id="Phobius"/>
    </source>
</evidence>
<keyword evidence="1" id="KW-1133">Transmembrane helix</keyword>
<organism evidence="2 3">
    <name type="scientific">Shivajiella indica</name>
    <dbReference type="NCBI Taxonomy" id="872115"/>
    <lineage>
        <taxon>Bacteria</taxon>
        <taxon>Pseudomonadati</taxon>
        <taxon>Bacteroidota</taxon>
        <taxon>Cytophagia</taxon>
        <taxon>Cytophagales</taxon>
        <taxon>Cyclobacteriaceae</taxon>
        <taxon>Shivajiella</taxon>
    </lineage>
</organism>
<sequence length="126" mass="15066">MNNTLFLEIADYFFLIFHSFLIIFNLFAWIWIPLRKWHLFTISLTFASWIILGIRYGWGYCPLTDWHWEILRKKGLTDLPNSYISYLLERLLGLNFSTHLVDFLTLGLAFIALLISLFVNFRKKNV</sequence>
<keyword evidence="1" id="KW-0812">Transmembrane</keyword>
<evidence type="ECO:0000313" key="3">
    <source>
        <dbReference type="Proteomes" id="UP001597414"/>
    </source>
</evidence>
<evidence type="ECO:0000313" key="2">
    <source>
        <dbReference type="EMBL" id="MFD2200135.1"/>
    </source>
</evidence>
<feature type="transmembrane region" description="Helical" evidence="1">
    <location>
        <begin position="39"/>
        <end position="58"/>
    </location>
</feature>
<keyword evidence="3" id="KW-1185">Reference proteome</keyword>
<accession>A0ABW5B683</accession>
<dbReference type="Proteomes" id="UP001597414">
    <property type="component" value="Unassembled WGS sequence"/>
</dbReference>
<comment type="caution">
    <text evidence="2">The sequence shown here is derived from an EMBL/GenBank/DDBJ whole genome shotgun (WGS) entry which is preliminary data.</text>
</comment>
<feature type="transmembrane region" description="Helical" evidence="1">
    <location>
        <begin position="12"/>
        <end position="32"/>
    </location>
</feature>
<reference evidence="3" key="1">
    <citation type="journal article" date="2019" name="Int. J. Syst. Evol. Microbiol.">
        <title>The Global Catalogue of Microorganisms (GCM) 10K type strain sequencing project: providing services to taxonomists for standard genome sequencing and annotation.</title>
        <authorList>
            <consortium name="The Broad Institute Genomics Platform"/>
            <consortium name="The Broad Institute Genome Sequencing Center for Infectious Disease"/>
            <person name="Wu L."/>
            <person name="Ma J."/>
        </authorList>
    </citation>
    <scope>NUCLEOTIDE SEQUENCE [LARGE SCALE GENOMIC DNA]</scope>
    <source>
        <strain evidence="3">KCTC 19812</strain>
    </source>
</reference>
<gene>
    <name evidence="2" type="ORF">ACFSKV_01065</name>
</gene>
<name>A0ABW5B683_9BACT</name>
<dbReference type="RefSeq" id="WP_380799710.1">
    <property type="nucleotide sequence ID" value="NZ_JBHUIV010000003.1"/>
</dbReference>
<proteinExistence type="predicted"/>
<dbReference type="InterPro" id="IPR021218">
    <property type="entry name" value="DUF2784"/>
</dbReference>
<protein>
    <submittedName>
        <fullName evidence="2">DUF2784 domain-containing protein</fullName>
    </submittedName>
</protein>
<keyword evidence="1" id="KW-0472">Membrane</keyword>
<feature type="transmembrane region" description="Helical" evidence="1">
    <location>
        <begin position="100"/>
        <end position="121"/>
    </location>
</feature>
<dbReference type="EMBL" id="JBHUIV010000003">
    <property type="protein sequence ID" value="MFD2200135.1"/>
    <property type="molecule type" value="Genomic_DNA"/>
</dbReference>
<dbReference type="Pfam" id="PF10861">
    <property type="entry name" value="DUF2784"/>
    <property type="match status" value="1"/>
</dbReference>